<gene>
    <name evidence="3" type="ORF">M9Y10_016000</name>
</gene>
<evidence type="ECO:0000256" key="1">
    <source>
        <dbReference type="SAM" id="MobiDB-lite"/>
    </source>
</evidence>
<feature type="compositionally biased region" description="Polar residues" evidence="1">
    <location>
        <begin position="364"/>
        <end position="378"/>
    </location>
</feature>
<accession>A0ABR2I5D7</accession>
<feature type="region of interest" description="Disordered" evidence="1">
    <location>
        <begin position="352"/>
        <end position="392"/>
    </location>
</feature>
<keyword evidence="4" id="KW-1185">Reference proteome</keyword>
<protein>
    <submittedName>
        <fullName evidence="3">Uncharacterized protein</fullName>
    </submittedName>
</protein>
<proteinExistence type="predicted"/>
<dbReference type="Proteomes" id="UP001470230">
    <property type="component" value="Unassembled WGS sequence"/>
</dbReference>
<sequence>MFTINFEYLGFADCSTINQNSGAFFILGSIINISHVCGYMCEAINSDYQFFSTQSDLQNEYCDISYLTVSLCGMSNRGNSAFAITGFTNYQIANINSSYNFNRFNTHSYGSCFRTYNVKTYKVSYFNFAHSTGFDICNTHYAPNGMFFIGNIFNCSSDFVFKFRGKNSINNAFIGLMDRSGEYDFKTGGNAGDTSHSLSINNCFFDVMPTHDSYVTLNNCNAKIPFATDPIIGHEGLDNCPVPSRFFTNSQYFSNSAVFTDSDKFPTIPFSPSSQFTSSSAFSPSSVFSKSNTYSPSVAFTRSNSFSPSVQFSRSNSFSPSIKFTRSNTYSPSVAFTRSNSFSPSIEFSMSSSFSPSDNPLRSKSFSPSNKFTRSIPFSPSERGLETANQTDPFTPSGYFTSSFTFSPNATKYPDGLGAYRADVSGKHESKEASPAAIGATAGISVVFIAVAIVLMLLYLRSKQRQLKHQFDDLSDTFLRESTESDTSSYSYSYYTYEYTYSYGNNEEEEVEEESYKKEYSRDGSLASYYSYQSYSDFDPDYVS</sequence>
<keyword evidence="2" id="KW-1133">Transmembrane helix</keyword>
<keyword evidence="2" id="KW-0812">Transmembrane</keyword>
<feature type="transmembrane region" description="Helical" evidence="2">
    <location>
        <begin position="437"/>
        <end position="460"/>
    </location>
</feature>
<comment type="caution">
    <text evidence="3">The sequence shown here is derived from an EMBL/GenBank/DDBJ whole genome shotgun (WGS) entry which is preliminary data.</text>
</comment>
<feature type="compositionally biased region" description="Low complexity" evidence="1">
    <location>
        <begin position="352"/>
        <end position="363"/>
    </location>
</feature>
<reference evidence="3 4" key="1">
    <citation type="submission" date="2024-04" db="EMBL/GenBank/DDBJ databases">
        <title>Tritrichomonas musculus Genome.</title>
        <authorList>
            <person name="Alves-Ferreira E."/>
            <person name="Grigg M."/>
            <person name="Lorenzi H."/>
            <person name="Galac M."/>
        </authorList>
    </citation>
    <scope>NUCLEOTIDE SEQUENCE [LARGE SCALE GENOMIC DNA]</scope>
    <source>
        <strain evidence="3 4">EAF2021</strain>
    </source>
</reference>
<keyword evidence="2" id="KW-0472">Membrane</keyword>
<dbReference type="EMBL" id="JAPFFF010000020">
    <property type="protein sequence ID" value="KAK8857595.1"/>
    <property type="molecule type" value="Genomic_DNA"/>
</dbReference>
<evidence type="ECO:0000313" key="3">
    <source>
        <dbReference type="EMBL" id="KAK8857595.1"/>
    </source>
</evidence>
<evidence type="ECO:0000256" key="2">
    <source>
        <dbReference type="SAM" id="Phobius"/>
    </source>
</evidence>
<evidence type="ECO:0000313" key="4">
    <source>
        <dbReference type="Proteomes" id="UP001470230"/>
    </source>
</evidence>
<organism evidence="3 4">
    <name type="scientific">Tritrichomonas musculus</name>
    <dbReference type="NCBI Taxonomy" id="1915356"/>
    <lineage>
        <taxon>Eukaryota</taxon>
        <taxon>Metamonada</taxon>
        <taxon>Parabasalia</taxon>
        <taxon>Tritrichomonadida</taxon>
        <taxon>Tritrichomonadidae</taxon>
        <taxon>Tritrichomonas</taxon>
    </lineage>
</organism>
<name>A0ABR2I5D7_9EUKA</name>